<keyword evidence="1" id="KW-1133">Transmembrane helix</keyword>
<reference evidence="3" key="1">
    <citation type="journal article" date="2019" name="Int. J. Syst. Evol. Microbiol.">
        <title>The Global Catalogue of Microorganisms (GCM) 10K type strain sequencing project: providing services to taxonomists for standard genome sequencing and annotation.</title>
        <authorList>
            <consortium name="The Broad Institute Genomics Platform"/>
            <consortium name="The Broad Institute Genome Sequencing Center for Infectious Disease"/>
            <person name="Wu L."/>
            <person name="Ma J."/>
        </authorList>
    </citation>
    <scope>NUCLEOTIDE SEQUENCE [LARGE SCALE GENOMIC DNA]</scope>
    <source>
        <strain evidence="3">NBRC 112299</strain>
    </source>
</reference>
<organism evidence="2 3">
    <name type="scientific">Demequina litorisediminis</name>
    <dbReference type="NCBI Taxonomy" id="1849022"/>
    <lineage>
        <taxon>Bacteria</taxon>
        <taxon>Bacillati</taxon>
        <taxon>Actinomycetota</taxon>
        <taxon>Actinomycetes</taxon>
        <taxon>Micrococcales</taxon>
        <taxon>Demequinaceae</taxon>
        <taxon>Demequina</taxon>
    </lineage>
</organism>
<evidence type="ECO:0000256" key="1">
    <source>
        <dbReference type="SAM" id="Phobius"/>
    </source>
</evidence>
<sequence>MNLHDELGRAGAEATGGSAERLVSGSVVESLGARVRRGRRQRALGGAGVVAGVGVAAVGLWAWLPLGGSARDVEPAASLFAAGDLGRRPVRGRCVGACLCGGAHRPASSP</sequence>
<comment type="caution">
    <text evidence="2">The sequence shown here is derived from an EMBL/GenBank/DDBJ whole genome shotgun (WGS) entry which is preliminary data.</text>
</comment>
<proteinExistence type="predicted"/>
<dbReference type="EMBL" id="BSUN01000001">
    <property type="protein sequence ID" value="GMA35241.1"/>
    <property type="molecule type" value="Genomic_DNA"/>
</dbReference>
<dbReference type="RefSeq" id="WP_284327854.1">
    <property type="nucleotide sequence ID" value="NZ_BSUN01000001.1"/>
</dbReference>
<evidence type="ECO:0000313" key="2">
    <source>
        <dbReference type="EMBL" id="GMA35241.1"/>
    </source>
</evidence>
<accession>A0ABQ6ICT1</accession>
<gene>
    <name evidence="2" type="ORF">GCM10025876_14450</name>
</gene>
<evidence type="ECO:0000313" key="3">
    <source>
        <dbReference type="Proteomes" id="UP001157125"/>
    </source>
</evidence>
<feature type="transmembrane region" description="Helical" evidence="1">
    <location>
        <begin position="43"/>
        <end position="64"/>
    </location>
</feature>
<name>A0ABQ6ICT1_9MICO</name>
<keyword evidence="1" id="KW-0472">Membrane</keyword>
<dbReference type="Proteomes" id="UP001157125">
    <property type="component" value="Unassembled WGS sequence"/>
</dbReference>
<keyword evidence="3" id="KW-1185">Reference proteome</keyword>
<protein>
    <submittedName>
        <fullName evidence="2">Uncharacterized protein</fullName>
    </submittedName>
</protein>
<keyword evidence="1" id="KW-0812">Transmembrane</keyword>